<dbReference type="Proteomes" id="UP001241758">
    <property type="component" value="Unassembled WGS sequence"/>
</dbReference>
<dbReference type="Pfam" id="PF02771">
    <property type="entry name" value="Acyl-CoA_dh_N"/>
    <property type="match status" value="1"/>
</dbReference>
<evidence type="ECO:0000256" key="4">
    <source>
        <dbReference type="ARBA" id="ARBA00022827"/>
    </source>
</evidence>
<dbReference type="SUPFAM" id="SSF47203">
    <property type="entry name" value="Acyl-CoA dehydrogenase C-terminal domain-like"/>
    <property type="match status" value="1"/>
</dbReference>
<comment type="caution">
    <text evidence="9">The sequence shown here is derived from an EMBL/GenBank/DDBJ whole genome shotgun (WGS) entry which is preliminary data.</text>
</comment>
<keyword evidence="5 9" id="KW-0560">Oxidoreductase</keyword>
<dbReference type="InterPro" id="IPR013786">
    <property type="entry name" value="AcylCoA_DH/ox_N"/>
</dbReference>
<evidence type="ECO:0000256" key="2">
    <source>
        <dbReference type="ARBA" id="ARBA00009347"/>
    </source>
</evidence>
<feature type="domain" description="Acyl-CoA dehydrogenase/oxidase C-terminal" evidence="7">
    <location>
        <begin position="192"/>
        <end position="331"/>
    </location>
</feature>
<dbReference type="PANTHER" id="PTHR43884:SF20">
    <property type="entry name" value="ACYL-COA DEHYDROGENASE FADE28"/>
    <property type="match status" value="1"/>
</dbReference>
<keyword evidence="10" id="KW-1185">Reference proteome</keyword>
<evidence type="ECO:0000256" key="3">
    <source>
        <dbReference type="ARBA" id="ARBA00022630"/>
    </source>
</evidence>
<name>A0ABT6WCG6_9ACTN</name>
<organism evidence="9 10">
    <name type="scientific">Actinoplanes sandaracinus</name>
    <dbReference type="NCBI Taxonomy" id="3045177"/>
    <lineage>
        <taxon>Bacteria</taxon>
        <taxon>Bacillati</taxon>
        <taxon>Actinomycetota</taxon>
        <taxon>Actinomycetes</taxon>
        <taxon>Micromonosporales</taxon>
        <taxon>Micromonosporaceae</taxon>
        <taxon>Actinoplanes</taxon>
    </lineage>
</organism>
<reference evidence="9 10" key="1">
    <citation type="submission" date="2023-05" db="EMBL/GenBank/DDBJ databases">
        <title>Actinoplanes sp. NEAU-A12 genome sequencing.</title>
        <authorList>
            <person name="Wang Z.-S."/>
        </authorList>
    </citation>
    <scope>NUCLEOTIDE SEQUENCE [LARGE SCALE GENOMIC DNA]</scope>
    <source>
        <strain evidence="9 10">NEAU-A12</strain>
    </source>
</reference>
<comment type="cofactor">
    <cofactor evidence="1">
        <name>FAD</name>
        <dbReference type="ChEBI" id="CHEBI:57692"/>
    </cofactor>
</comment>
<dbReference type="EMBL" id="JASCTH010000001">
    <property type="protein sequence ID" value="MDI6097404.1"/>
    <property type="molecule type" value="Genomic_DNA"/>
</dbReference>
<evidence type="ECO:0000313" key="9">
    <source>
        <dbReference type="EMBL" id="MDI6097404.1"/>
    </source>
</evidence>
<dbReference type="InterPro" id="IPR037069">
    <property type="entry name" value="AcylCoA_DH/ox_N_sf"/>
</dbReference>
<protein>
    <submittedName>
        <fullName evidence="9">Acyl-CoA dehydrogenase family protein</fullName>
        <ecNumber evidence="9">1.-.-.-</ecNumber>
    </submittedName>
</protein>
<dbReference type="SUPFAM" id="SSF56645">
    <property type="entry name" value="Acyl-CoA dehydrogenase NM domain-like"/>
    <property type="match status" value="1"/>
</dbReference>
<proteinExistence type="inferred from homology"/>
<dbReference type="Pfam" id="PF00441">
    <property type="entry name" value="Acyl-CoA_dh_1"/>
    <property type="match status" value="1"/>
</dbReference>
<keyword evidence="3" id="KW-0285">Flavoprotein</keyword>
<feature type="region of interest" description="Disordered" evidence="6">
    <location>
        <begin position="334"/>
        <end position="358"/>
    </location>
</feature>
<gene>
    <name evidence="9" type="ORF">QLQ12_02155</name>
</gene>
<evidence type="ECO:0000256" key="1">
    <source>
        <dbReference type="ARBA" id="ARBA00001974"/>
    </source>
</evidence>
<dbReference type="InterPro" id="IPR009075">
    <property type="entry name" value="AcylCo_DH/oxidase_C"/>
</dbReference>
<evidence type="ECO:0000259" key="7">
    <source>
        <dbReference type="Pfam" id="PF00441"/>
    </source>
</evidence>
<dbReference type="PANTHER" id="PTHR43884">
    <property type="entry name" value="ACYL-COA DEHYDROGENASE"/>
    <property type="match status" value="1"/>
</dbReference>
<feature type="domain" description="Acyl-CoA dehydrogenase/oxidase N-terminal" evidence="8">
    <location>
        <begin position="7"/>
        <end position="123"/>
    </location>
</feature>
<keyword evidence="4" id="KW-0274">FAD</keyword>
<dbReference type="Gene3D" id="1.10.540.10">
    <property type="entry name" value="Acyl-CoA dehydrogenase/oxidase, N-terminal domain"/>
    <property type="match status" value="1"/>
</dbReference>
<dbReference type="GO" id="GO:0016491">
    <property type="term" value="F:oxidoreductase activity"/>
    <property type="evidence" value="ECO:0007669"/>
    <property type="project" value="UniProtKB-KW"/>
</dbReference>
<evidence type="ECO:0000256" key="6">
    <source>
        <dbReference type="SAM" id="MobiDB-lite"/>
    </source>
</evidence>
<dbReference type="RefSeq" id="WP_282756799.1">
    <property type="nucleotide sequence ID" value="NZ_JASCTH010000001.1"/>
</dbReference>
<dbReference type="Gene3D" id="1.20.140.10">
    <property type="entry name" value="Butyryl-CoA Dehydrogenase, subunit A, domain 3"/>
    <property type="match status" value="1"/>
</dbReference>
<dbReference type="EC" id="1.-.-.-" evidence="9"/>
<accession>A0ABT6WCG6</accession>
<evidence type="ECO:0000313" key="10">
    <source>
        <dbReference type="Proteomes" id="UP001241758"/>
    </source>
</evidence>
<evidence type="ECO:0000256" key="5">
    <source>
        <dbReference type="ARBA" id="ARBA00023002"/>
    </source>
</evidence>
<sequence>MRLAPSAEQRRFADVLHQMLTGADLPGVSAAWANGDVGPGRRLWTALADAGVTGLLVPERWGGLGAGPDDLVIACEELGHHAVPGPIAESIAAVPVLLAGRPATAGTEPDAMADKWLPELVAGRAVASMAAPPWLPLAADGDAADLILLVTGDEVRTGQPGRIHRSMDPARRLAEVLPGGVLTTGPPMPHAINLGVLACAAQLLGAGRALLETAVGYAKTRTQFGRPIGSFQAVRHQLADVAVAIEFARPLLYAAAVALAGTGTATAGRDVSAAKVACGEAAVLAARVALQVHGAVGYTREHGLGRWLTRVRVLHAAWGTPARHRERILAELAGEMAGDRRTPPEGRGTAASRQDVAG</sequence>
<evidence type="ECO:0000259" key="8">
    <source>
        <dbReference type="Pfam" id="PF02771"/>
    </source>
</evidence>
<dbReference type="InterPro" id="IPR036250">
    <property type="entry name" value="AcylCo_DH-like_C"/>
</dbReference>
<comment type="similarity">
    <text evidence="2">Belongs to the acyl-CoA dehydrogenase family.</text>
</comment>
<dbReference type="InterPro" id="IPR009100">
    <property type="entry name" value="AcylCoA_DH/oxidase_NM_dom_sf"/>
</dbReference>